<accession>A0AAE0BTK9</accession>
<proteinExistence type="predicted"/>
<evidence type="ECO:0000256" key="1">
    <source>
        <dbReference type="SAM" id="MobiDB-lite"/>
    </source>
</evidence>
<feature type="signal peptide" evidence="2">
    <location>
        <begin position="1"/>
        <end position="16"/>
    </location>
</feature>
<feature type="region of interest" description="Disordered" evidence="1">
    <location>
        <begin position="71"/>
        <end position="125"/>
    </location>
</feature>
<evidence type="ECO:0000313" key="3">
    <source>
        <dbReference type="EMBL" id="KAK3241968.1"/>
    </source>
</evidence>
<organism evidence="3 4">
    <name type="scientific">Cymbomonas tetramitiformis</name>
    <dbReference type="NCBI Taxonomy" id="36881"/>
    <lineage>
        <taxon>Eukaryota</taxon>
        <taxon>Viridiplantae</taxon>
        <taxon>Chlorophyta</taxon>
        <taxon>Pyramimonadophyceae</taxon>
        <taxon>Pyramimonadales</taxon>
        <taxon>Pyramimonadaceae</taxon>
        <taxon>Cymbomonas</taxon>
    </lineage>
</organism>
<gene>
    <name evidence="3" type="ORF">CYMTET_48310</name>
</gene>
<feature type="compositionally biased region" description="Polar residues" evidence="1">
    <location>
        <begin position="71"/>
        <end position="80"/>
    </location>
</feature>
<keyword evidence="4" id="KW-1185">Reference proteome</keyword>
<dbReference type="EMBL" id="LGRX02033270">
    <property type="protein sequence ID" value="KAK3241968.1"/>
    <property type="molecule type" value="Genomic_DNA"/>
</dbReference>
<sequence>MENCKLIATLFVSVLAALMVLDRAPVGSISRISLSVVKNSVFRISVYSARSKFPRSTKSLFEEDVNDALSLTSSPRSAPSATHAPADGSPDMTRPITLQQPLLPPQEPPSVAASPTEHLQPTSETCRFKEPSIRQEFSFLPPLASLRCQVLQEELSRLLQEELNASQRSSVIHVEDVPEFGLGSSMSYLISRLAKAHSEGASFYVEKNSIGRYGGPGCGTDQTFGCFFKNTPSISKMHVDQRATSSGALKKFQVEHTPMKATPKNISSP</sequence>
<name>A0AAE0BTK9_9CHLO</name>
<reference evidence="3 4" key="1">
    <citation type="journal article" date="2015" name="Genome Biol. Evol.">
        <title>Comparative Genomics of a Bacterivorous Green Alga Reveals Evolutionary Causalities and Consequences of Phago-Mixotrophic Mode of Nutrition.</title>
        <authorList>
            <person name="Burns J.A."/>
            <person name="Paasch A."/>
            <person name="Narechania A."/>
            <person name="Kim E."/>
        </authorList>
    </citation>
    <scope>NUCLEOTIDE SEQUENCE [LARGE SCALE GENOMIC DNA]</scope>
    <source>
        <strain evidence="3 4">PLY_AMNH</strain>
    </source>
</reference>
<protein>
    <submittedName>
        <fullName evidence="3">Uncharacterized protein</fullName>
    </submittedName>
</protein>
<feature type="chain" id="PRO_5042135651" evidence="2">
    <location>
        <begin position="17"/>
        <end position="269"/>
    </location>
</feature>
<comment type="caution">
    <text evidence="3">The sequence shown here is derived from an EMBL/GenBank/DDBJ whole genome shotgun (WGS) entry which is preliminary data.</text>
</comment>
<evidence type="ECO:0000313" key="4">
    <source>
        <dbReference type="Proteomes" id="UP001190700"/>
    </source>
</evidence>
<dbReference type="AlphaFoldDB" id="A0AAE0BTK9"/>
<evidence type="ECO:0000256" key="2">
    <source>
        <dbReference type="SAM" id="SignalP"/>
    </source>
</evidence>
<dbReference type="Proteomes" id="UP001190700">
    <property type="component" value="Unassembled WGS sequence"/>
</dbReference>
<keyword evidence="2" id="KW-0732">Signal</keyword>